<gene>
    <name evidence="1" type="primary">cas8c</name>
    <name evidence="1" type="ORF">HOP51_16415</name>
</gene>
<dbReference type="CDD" id="cd09757">
    <property type="entry name" value="Cas8c_I-C"/>
    <property type="match status" value="1"/>
</dbReference>
<keyword evidence="2" id="KW-1185">Reference proteome</keyword>
<dbReference type="Proteomes" id="UP001320122">
    <property type="component" value="Unassembled WGS sequence"/>
</dbReference>
<dbReference type="EMBL" id="JABFTT010000013">
    <property type="protein sequence ID" value="MCE8021681.1"/>
    <property type="molecule type" value="Genomic_DNA"/>
</dbReference>
<evidence type="ECO:0000313" key="1">
    <source>
        <dbReference type="EMBL" id="MCE8021681.1"/>
    </source>
</evidence>
<comment type="caution">
    <text evidence="1">The sequence shown here is derived from an EMBL/GenBank/DDBJ whole genome shotgun (WGS) entry which is preliminary data.</text>
</comment>
<dbReference type="NCBIfam" id="TIGR01863">
    <property type="entry name" value="cas_Csd1"/>
    <property type="match status" value="1"/>
</dbReference>
<dbReference type="Pfam" id="PF09709">
    <property type="entry name" value="Cas_Csd1"/>
    <property type="match status" value="1"/>
</dbReference>
<sequence length="600" mass="65909">MILSALNDYYQRLASQDKVPVSGFSSEKISYALVFSREGEPVAIDDLRDTSGQKPRPRPLQVPVDKRRTSGIHAYPLWDKTAYSLGVTAGEGKRLADEHAAFKARQVTLFGGCDDAELGAFLILLKHWQPEKLAVLPGYSEEVLDTNIVFRLDGQQRYLHENPVVRELWRTALENDEGELGQCLITGETATLGTDHPAIRGVRGAQSSGASLVSFNSDAYNSYGHKGQANAAISKAAIFGYSTALNHLLRGDSDNHQHLQIGDTTMVFWAEASDAAHAEAAEDFFAMLNKPPSDEQEAAKLGSLLGQVAQGRPLAKLDPRLESDTRFFVLGLAPNAARLSVRFWCTDTLERLAHHYAQHHRDLALEPTPWKGIAPGSWWLALQTAPMHGGQKPKVDDVAPQLAGELMRAILTGSRYPQSLLSNLVMRFRNDGHITGARIALCKAVLARAARLAAHSNSHTQEVPVSLDPHSTHPGYLLGRLFAELESAQRGALGDQVNATIRDRYYGAASATPASIFPMLLRNAQNHLSNMRKKDKGGLAHTIEREIGAIINGLGDTFPKHLKIEEQGRFAIGYYHQSRARFTKRDNETTPEESTQGEDV</sequence>
<accession>A0ABS9AJ00</accession>
<reference evidence="1 2" key="1">
    <citation type="journal article" date="2021" name="Front. Microbiol.">
        <title>Aerobic Denitrification and Heterotrophic Sulfur Oxidation in the Genus Halomonas Revealed by Six Novel Species Characterizations and Genome-Based Analysis.</title>
        <authorList>
            <person name="Wang L."/>
            <person name="Shao Z."/>
        </authorList>
    </citation>
    <scope>NUCLEOTIDE SEQUENCE [LARGE SCALE GENOMIC DNA]</scope>
    <source>
        <strain evidence="1 2">MCCC 1A11036</strain>
    </source>
</reference>
<protein>
    <submittedName>
        <fullName evidence="1">Type I-C CRISPR-associated protein Cas8c/Csd1</fullName>
    </submittedName>
</protein>
<organism evidence="1 2">
    <name type="scientific">Billgrantia zhangzhouensis</name>
    <dbReference type="NCBI Taxonomy" id="2733481"/>
    <lineage>
        <taxon>Bacteria</taxon>
        <taxon>Pseudomonadati</taxon>
        <taxon>Pseudomonadota</taxon>
        <taxon>Gammaproteobacteria</taxon>
        <taxon>Oceanospirillales</taxon>
        <taxon>Halomonadaceae</taxon>
        <taxon>Billgrantia</taxon>
    </lineage>
</organism>
<dbReference type="InterPro" id="IPR010144">
    <property type="entry name" value="CRISPR-assoc_prot_Csd1-typ"/>
</dbReference>
<proteinExistence type="predicted"/>
<evidence type="ECO:0000313" key="2">
    <source>
        <dbReference type="Proteomes" id="UP001320122"/>
    </source>
</evidence>
<dbReference type="RefSeq" id="WP_234275007.1">
    <property type="nucleotide sequence ID" value="NZ_JABFTT010000013.1"/>
</dbReference>
<name>A0ABS9AJ00_9GAMM</name>